<dbReference type="InterPro" id="IPR012795">
    <property type="entry name" value="tRNA_Ile_lys_synt_N"/>
</dbReference>
<evidence type="ECO:0000256" key="1">
    <source>
        <dbReference type="ARBA" id="ARBA00022598"/>
    </source>
</evidence>
<keyword evidence="8" id="KW-1185">Reference proteome</keyword>
<dbReference type="GO" id="GO:0005737">
    <property type="term" value="C:cytoplasm"/>
    <property type="evidence" value="ECO:0007669"/>
    <property type="project" value="UniProtKB-SubCell"/>
</dbReference>
<dbReference type="GO" id="GO:0005524">
    <property type="term" value="F:ATP binding"/>
    <property type="evidence" value="ECO:0007669"/>
    <property type="project" value="UniProtKB-UniRule"/>
</dbReference>
<dbReference type="InterPro" id="IPR014729">
    <property type="entry name" value="Rossmann-like_a/b/a_fold"/>
</dbReference>
<dbReference type="KEGG" id="efr:EFREU_v1c06970"/>
<dbReference type="HAMAP" id="MF_01161">
    <property type="entry name" value="tRNA_Ile_lys_synt"/>
    <property type="match status" value="1"/>
</dbReference>
<dbReference type="GO" id="GO:0032267">
    <property type="term" value="F:tRNA(Ile)-lysidine synthase activity"/>
    <property type="evidence" value="ECO:0007669"/>
    <property type="project" value="UniProtKB-EC"/>
</dbReference>
<keyword evidence="2 6" id="KW-0819">tRNA processing</keyword>
<dbReference type="GO" id="GO:0006400">
    <property type="term" value="P:tRNA modification"/>
    <property type="evidence" value="ECO:0007669"/>
    <property type="project" value="UniProtKB-UniRule"/>
</dbReference>
<dbReference type="AlphaFoldDB" id="A0A2K8NSG9"/>
<keyword evidence="6" id="KW-0963">Cytoplasm</keyword>
<comment type="subcellular location">
    <subcellularLocation>
        <location evidence="6">Cytoplasm</location>
    </subcellularLocation>
</comment>
<evidence type="ECO:0000313" key="7">
    <source>
        <dbReference type="EMBL" id="ATZ16717.1"/>
    </source>
</evidence>
<dbReference type="PANTHER" id="PTHR43033">
    <property type="entry name" value="TRNA(ILE)-LYSIDINE SYNTHASE-RELATED"/>
    <property type="match status" value="1"/>
</dbReference>
<name>A0A2K8NSG9_9MOLU</name>
<dbReference type="InterPro" id="IPR011063">
    <property type="entry name" value="TilS/TtcA_N"/>
</dbReference>
<accession>A0A2K8NSG9</accession>
<comment type="function">
    <text evidence="6">Ligates lysine onto the cytidine present at position 34 of the AUA codon-specific tRNA(Ile) that contains the anticodon CAU, in an ATP-dependent manner. Cytidine is converted to lysidine, thus changing the amino acid specificity of the tRNA from methionine to isoleucine.</text>
</comment>
<dbReference type="CDD" id="cd01992">
    <property type="entry name" value="TilS_N"/>
    <property type="match status" value="1"/>
</dbReference>
<keyword evidence="3 6" id="KW-0547">Nucleotide-binding</keyword>
<proteinExistence type="inferred from homology"/>
<organism evidence="7 8">
    <name type="scientific">Entomoplasma freundtii</name>
    <dbReference type="NCBI Taxonomy" id="74700"/>
    <lineage>
        <taxon>Bacteria</taxon>
        <taxon>Bacillati</taxon>
        <taxon>Mycoplasmatota</taxon>
        <taxon>Mollicutes</taxon>
        <taxon>Entomoplasmatales</taxon>
        <taxon>Entomoplasmataceae</taxon>
        <taxon>Entomoplasma</taxon>
    </lineage>
</organism>
<dbReference type="OrthoDB" id="9807403at2"/>
<evidence type="ECO:0000256" key="5">
    <source>
        <dbReference type="ARBA" id="ARBA00048539"/>
    </source>
</evidence>
<evidence type="ECO:0000256" key="6">
    <source>
        <dbReference type="HAMAP-Rule" id="MF_01161"/>
    </source>
</evidence>
<evidence type="ECO:0000256" key="4">
    <source>
        <dbReference type="ARBA" id="ARBA00022840"/>
    </source>
</evidence>
<dbReference type="RefSeq" id="WP_100609792.1">
    <property type="nucleotide sequence ID" value="NZ_CP024962.1"/>
</dbReference>
<keyword evidence="1 6" id="KW-0436">Ligase</keyword>
<reference evidence="7 8" key="1">
    <citation type="submission" date="2017-11" db="EMBL/GenBank/DDBJ databases">
        <title>Genome sequence of Entomoplasma freundtii BARC 318 (ATCC 51999).</title>
        <authorList>
            <person name="Lo W.-S."/>
            <person name="Gasparich G.E."/>
            <person name="Kuo C.-H."/>
        </authorList>
    </citation>
    <scope>NUCLEOTIDE SEQUENCE [LARGE SCALE GENOMIC DNA]</scope>
    <source>
        <strain evidence="7 8">BARC 318</strain>
    </source>
</reference>
<protein>
    <recommendedName>
        <fullName evidence="6">tRNA(Ile)-lysidine synthase</fullName>
        <ecNumber evidence="6">6.3.4.19</ecNumber>
    </recommendedName>
    <alternativeName>
        <fullName evidence="6">tRNA(Ile)-2-lysyl-cytidine synthase</fullName>
    </alternativeName>
    <alternativeName>
        <fullName evidence="6">tRNA(Ile)-lysidine synthetase</fullName>
    </alternativeName>
</protein>
<evidence type="ECO:0000256" key="2">
    <source>
        <dbReference type="ARBA" id="ARBA00022694"/>
    </source>
</evidence>
<comment type="catalytic activity">
    <reaction evidence="5 6">
        <text>cytidine(34) in tRNA(Ile2) + L-lysine + ATP = lysidine(34) in tRNA(Ile2) + AMP + diphosphate + H(+)</text>
        <dbReference type="Rhea" id="RHEA:43744"/>
        <dbReference type="Rhea" id="RHEA-COMP:10625"/>
        <dbReference type="Rhea" id="RHEA-COMP:10670"/>
        <dbReference type="ChEBI" id="CHEBI:15378"/>
        <dbReference type="ChEBI" id="CHEBI:30616"/>
        <dbReference type="ChEBI" id="CHEBI:32551"/>
        <dbReference type="ChEBI" id="CHEBI:33019"/>
        <dbReference type="ChEBI" id="CHEBI:82748"/>
        <dbReference type="ChEBI" id="CHEBI:83665"/>
        <dbReference type="ChEBI" id="CHEBI:456215"/>
        <dbReference type="EC" id="6.3.4.19"/>
    </reaction>
</comment>
<dbReference type="InterPro" id="IPR012094">
    <property type="entry name" value="tRNA_Ile_lys_synt"/>
</dbReference>
<dbReference type="PANTHER" id="PTHR43033:SF1">
    <property type="entry name" value="TRNA(ILE)-LYSIDINE SYNTHASE-RELATED"/>
    <property type="match status" value="1"/>
</dbReference>
<dbReference type="Gene3D" id="3.40.50.620">
    <property type="entry name" value="HUPs"/>
    <property type="match status" value="1"/>
</dbReference>
<evidence type="ECO:0000256" key="3">
    <source>
        <dbReference type="ARBA" id="ARBA00022741"/>
    </source>
</evidence>
<comment type="domain">
    <text evidence="6">The N-terminal region contains the highly conserved SGGXDS motif, predicted to be a P-loop motif involved in ATP binding.</text>
</comment>
<dbReference type="NCBIfam" id="TIGR02432">
    <property type="entry name" value="lysidine_TilS_N"/>
    <property type="match status" value="1"/>
</dbReference>
<dbReference type="EMBL" id="CP024962">
    <property type="protein sequence ID" value="ATZ16717.1"/>
    <property type="molecule type" value="Genomic_DNA"/>
</dbReference>
<dbReference type="Proteomes" id="UP000232222">
    <property type="component" value="Chromosome"/>
</dbReference>
<comment type="similarity">
    <text evidence="6">Belongs to the tRNA(Ile)-lysidine synthase family.</text>
</comment>
<sequence length="417" mass="49362">MLKVDPKKGYIVGVSGGPDSVYMLNELVKKKIPNLVIAHVNYHYRDDSDLDQQLVEELAKKHHIPYRILEINSEIYKTPIGNFEAWARTIRYDFFANTAKEFGYDTVMIAHNHNDHIETFLLQKERNNLVNHYGIAPKTIYGDFKVERPILTLNKSQILQRLEKQKIPYRLDSTNVDKKFARNRIRATLNEEDFPLYDQEIKIANQNLAKEMKAVYHYLKTNQVGDTLKITPLWTQLSSTLKTRILYVFLQSQNKNPAQNRKRSLLQEVSRRLDKSSKNFWTILVDDYYLMRDYDLLRLIPKVRLDPRKITIKVDEDLYLVEEFPNGYELFEAIKKDGFRFPYTITNDYQEFKDKLWIGKKTVKNYFNSLKTPYLTRYTNGLLYRRGSNKVLNQGHEKANKQTNEYGKIIRIIKRGE</sequence>
<evidence type="ECO:0000313" key="8">
    <source>
        <dbReference type="Proteomes" id="UP000232222"/>
    </source>
</evidence>
<feature type="binding site" evidence="6">
    <location>
        <begin position="15"/>
        <end position="20"/>
    </location>
    <ligand>
        <name>ATP</name>
        <dbReference type="ChEBI" id="CHEBI:30616"/>
    </ligand>
</feature>
<dbReference type="Pfam" id="PF01171">
    <property type="entry name" value="ATP_bind_3"/>
    <property type="match status" value="1"/>
</dbReference>
<gene>
    <name evidence="6 7" type="primary">tilS</name>
    <name evidence="7" type="ORF">EFREU_v1c06970</name>
</gene>
<dbReference type="EC" id="6.3.4.19" evidence="6"/>
<dbReference type="SUPFAM" id="SSF52402">
    <property type="entry name" value="Adenine nucleotide alpha hydrolases-like"/>
    <property type="match status" value="1"/>
</dbReference>
<keyword evidence="4 6" id="KW-0067">ATP-binding</keyword>